<evidence type="ECO:0000313" key="5">
    <source>
        <dbReference type="EMBL" id="MBF8191745.1"/>
    </source>
</evidence>
<keyword evidence="2" id="KW-0238">DNA-binding</keyword>
<evidence type="ECO:0000256" key="1">
    <source>
        <dbReference type="ARBA" id="ARBA00023015"/>
    </source>
</evidence>
<feature type="non-terminal residue" evidence="5">
    <location>
        <position position="1"/>
    </location>
</feature>
<dbReference type="Proteomes" id="UP000605361">
    <property type="component" value="Unassembled WGS sequence"/>
</dbReference>
<comment type="caution">
    <text evidence="5">The sequence shown here is derived from an EMBL/GenBank/DDBJ whole genome shotgun (WGS) entry which is preliminary data.</text>
</comment>
<accession>A0A931AHH2</accession>
<dbReference type="AlphaFoldDB" id="A0A931AHH2"/>
<evidence type="ECO:0000259" key="4">
    <source>
        <dbReference type="Pfam" id="PF13377"/>
    </source>
</evidence>
<dbReference type="GO" id="GO:0003700">
    <property type="term" value="F:DNA-binding transcription factor activity"/>
    <property type="evidence" value="ECO:0007669"/>
    <property type="project" value="TreeGrafter"/>
</dbReference>
<dbReference type="SUPFAM" id="SSF53822">
    <property type="entry name" value="Periplasmic binding protein-like I"/>
    <property type="match status" value="1"/>
</dbReference>
<reference evidence="5" key="1">
    <citation type="submission" date="2020-11" db="EMBL/GenBank/DDBJ databases">
        <title>Whole-genome analyses of Nonomuraea sp. K274.</title>
        <authorList>
            <person name="Veyisoglu A."/>
        </authorList>
    </citation>
    <scope>NUCLEOTIDE SEQUENCE</scope>
    <source>
        <strain evidence="5">K274</strain>
    </source>
</reference>
<keyword evidence="1" id="KW-0805">Transcription regulation</keyword>
<dbReference type="InterPro" id="IPR028082">
    <property type="entry name" value="Peripla_BP_I"/>
</dbReference>
<dbReference type="PANTHER" id="PTHR30146:SF109">
    <property type="entry name" value="HTH-TYPE TRANSCRIPTIONAL REGULATOR GALS"/>
    <property type="match status" value="1"/>
</dbReference>
<evidence type="ECO:0000256" key="3">
    <source>
        <dbReference type="ARBA" id="ARBA00023163"/>
    </source>
</evidence>
<keyword evidence="3" id="KW-0804">Transcription</keyword>
<dbReference type="EMBL" id="JADOGI010000175">
    <property type="protein sequence ID" value="MBF8191745.1"/>
    <property type="molecule type" value="Genomic_DNA"/>
</dbReference>
<evidence type="ECO:0000256" key="2">
    <source>
        <dbReference type="ARBA" id="ARBA00023125"/>
    </source>
</evidence>
<dbReference type="CDD" id="cd06267">
    <property type="entry name" value="PBP1_LacI_sugar_binding-like"/>
    <property type="match status" value="1"/>
</dbReference>
<evidence type="ECO:0000313" key="6">
    <source>
        <dbReference type="Proteomes" id="UP000605361"/>
    </source>
</evidence>
<organism evidence="5 6">
    <name type="scientific">Nonomuraea cypriaca</name>
    <dbReference type="NCBI Taxonomy" id="1187855"/>
    <lineage>
        <taxon>Bacteria</taxon>
        <taxon>Bacillati</taxon>
        <taxon>Actinomycetota</taxon>
        <taxon>Actinomycetes</taxon>
        <taxon>Streptosporangiales</taxon>
        <taxon>Streptosporangiaceae</taxon>
        <taxon>Nonomuraea</taxon>
    </lineage>
</organism>
<dbReference type="Pfam" id="PF13377">
    <property type="entry name" value="Peripla_BP_3"/>
    <property type="match status" value="1"/>
</dbReference>
<dbReference type="GO" id="GO:0000976">
    <property type="term" value="F:transcription cis-regulatory region binding"/>
    <property type="evidence" value="ECO:0007669"/>
    <property type="project" value="TreeGrafter"/>
</dbReference>
<sequence length="175" mass="17939">PTTGDTPLVTADNEGAVEEAVAHLRAHGHRDIAFLAGPLDTGPVGRRRQVWQAAAGSRAVLLRSDYSRAAADALIRRLAAADTVPHALIAATDEQAIGLLSGACAAGLPVPGRVAVIGLDGTPDSAHTAPSLTVTGQPLESMARQAVDLLFDRAAPSLASRAALVRRRSCGCEEG</sequence>
<proteinExistence type="predicted"/>
<name>A0A931AHH2_9ACTN</name>
<dbReference type="RefSeq" id="WP_195900654.1">
    <property type="nucleotide sequence ID" value="NZ_JADOGI010000175.1"/>
</dbReference>
<dbReference type="PANTHER" id="PTHR30146">
    <property type="entry name" value="LACI-RELATED TRANSCRIPTIONAL REPRESSOR"/>
    <property type="match status" value="1"/>
</dbReference>
<protein>
    <submittedName>
        <fullName evidence="5">Substrate-binding domain-containing protein</fullName>
    </submittedName>
</protein>
<dbReference type="InterPro" id="IPR046335">
    <property type="entry name" value="LacI/GalR-like_sensor"/>
</dbReference>
<dbReference type="Gene3D" id="3.40.50.2300">
    <property type="match status" value="1"/>
</dbReference>
<keyword evidence="6" id="KW-1185">Reference proteome</keyword>
<feature type="domain" description="Transcriptional regulator LacI/GalR-like sensor" evidence="4">
    <location>
        <begin position="21"/>
        <end position="169"/>
    </location>
</feature>
<gene>
    <name evidence="5" type="ORF">ITP53_39855</name>
</gene>